<evidence type="ECO:0000313" key="3">
    <source>
        <dbReference type="EMBL" id="HIY67773.1"/>
    </source>
</evidence>
<evidence type="ECO:0000313" key="4">
    <source>
        <dbReference type="Proteomes" id="UP000824005"/>
    </source>
</evidence>
<dbReference type="AlphaFoldDB" id="A0A9D2CBD3"/>
<dbReference type="PANTHER" id="PTHR43767">
    <property type="entry name" value="LONG-CHAIN-FATTY-ACID--COA LIGASE"/>
    <property type="match status" value="1"/>
</dbReference>
<reference evidence="3" key="2">
    <citation type="submission" date="2021-04" db="EMBL/GenBank/DDBJ databases">
        <authorList>
            <person name="Gilroy R."/>
        </authorList>
    </citation>
    <scope>NUCLEOTIDE SEQUENCE</scope>
    <source>
        <strain evidence="3">ChiGjej1B1-98</strain>
    </source>
</reference>
<sequence length="281" mass="30282">MTDTARGAGTAPTRDLPIHAYVTEHARERPDHDAIVFGDSSISYAMLESQAIQLAAYLAERGVTKGDTVALFMQNSPQFIVSFLAIQRLGAVVGPCNPMFKEWELEYQLGDLGAKVLITFDELVEVFRRVERSDVHTVVCASFADVVGDPRTIPVDPPGAVVHENGSVETVRFADVVAGDRAAPAPVEIDMVNDPSLVIYTSGTTGKPKGAMLSYRNAEFKTACLVATFGFSGEDVFCSVMPIFHIAGMVVGMTSPLMAGATIVLEARFDPQVMLHDIART</sequence>
<dbReference type="Proteomes" id="UP000824005">
    <property type="component" value="Unassembled WGS sequence"/>
</dbReference>
<feature type="transmembrane region" description="Helical" evidence="1">
    <location>
        <begin position="243"/>
        <end position="265"/>
    </location>
</feature>
<dbReference type="PROSITE" id="PS00455">
    <property type="entry name" value="AMP_BINDING"/>
    <property type="match status" value="1"/>
</dbReference>
<feature type="non-terminal residue" evidence="3">
    <location>
        <position position="281"/>
    </location>
</feature>
<gene>
    <name evidence="3" type="ORF">H9830_16025</name>
</gene>
<keyword evidence="1" id="KW-0472">Membrane</keyword>
<dbReference type="InterPro" id="IPR042099">
    <property type="entry name" value="ANL_N_sf"/>
</dbReference>
<dbReference type="InterPro" id="IPR050237">
    <property type="entry name" value="ATP-dep_AMP-bd_enzyme"/>
</dbReference>
<keyword evidence="1" id="KW-1133">Transmembrane helix</keyword>
<evidence type="ECO:0000256" key="1">
    <source>
        <dbReference type="SAM" id="Phobius"/>
    </source>
</evidence>
<dbReference type="Pfam" id="PF00501">
    <property type="entry name" value="AMP-binding"/>
    <property type="match status" value="1"/>
</dbReference>
<proteinExistence type="predicted"/>
<protein>
    <submittedName>
        <fullName evidence="3">AMP-binding protein</fullName>
    </submittedName>
</protein>
<keyword evidence="1" id="KW-0812">Transmembrane</keyword>
<comment type="caution">
    <text evidence="3">The sequence shown here is derived from an EMBL/GenBank/DDBJ whole genome shotgun (WGS) entry which is preliminary data.</text>
</comment>
<feature type="domain" description="AMP-dependent synthetase/ligase" evidence="2">
    <location>
        <begin position="23"/>
        <end position="280"/>
    </location>
</feature>
<evidence type="ECO:0000259" key="2">
    <source>
        <dbReference type="Pfam" id="PF00501"/>
    </source>
</evidence>
<name>A0A9D2CBD3_9MICO</name>
<accession>A0A9D2CBD3</accession>
<dbReference type="InterPro" id="IPR000873">
    <property type="entry name" value="AMP-dep_synth/lig_dom"/>
</dbReference>
<dbReference type="InterPro" id="IPR020845">
    <property type="entry name" value="AMP-binding_CS"/>
</dbReference>
<dbReference type="Gene3D" id="3.40.50.12780">
    <property type="entry name" value="N-terminal domain of ligase-like"/>
    <property type="match status" value="1"/>
</dbReference>
<dbReference type="EMBL" id="DXDC01000487">
    <property type="protein sequence ID" value="HIY67773.1"/>
    <property type="molecule type" value="Genomic_DNA"/>
</dbReference>
<organism evidence="3 4">
    <name type="scientific">Candidatus Agrococcus pullicola</name>
    <dbReference type="NCBI Taxonomy" id="2838429"/>
    <lineage>
        <taxon>Bacteria</taxon>
        <taxon>Bacillati</taxon>
        <taxon>Actinomycetota</taxon>
        <taxon>Actinomycetes</taxon>
        <taxon>Micrococcales</taxon>
        <taxon>Microbacteriaceae</taxon>
        <taxon>Agrococcus</taxon>
    </lineage>
</organism>
<dbReference type="SUPFAM" id="SSF56801">
    <property type="entry name" value="Acetyl-CoA synthetase-like"/>
    <property type="match status" value="1"/>
</dbReference>
<dbReference type="PANTHER" id="PTHR43767:SF10">
    <property type="entry name" value="SURFACTIN SYNTHASE SUBUNIT 1"/>
    <property type="match status" value="1"/>
</dbReference>
<reference evidence="3" key="1">
    <citation type="journal article" date="2021" name="PeerJ">
        <title>Extensive microbial diversity within the chicken gut microbiome revealed by metagenomics and culture.</title>
        <authorList>
            <person name="Gilroy R."/>
            <person name="Ravi A."/>
            <person name="Getino M."/>
            <person name="Pursley I."/>
            <person name="Horton D.L."/>
            <person name="Alikhan N.F."/>
            <person name="Baker D."/>
            <person name="Gharbi K."/>
            <person name="Hall N."/>
            <person name="Watson M."/>
            <person name="Adriaenssens E.M."/>
            <person name="Foster-Nyarko E."/>
            <person name="Jarju S."/>
            <person name="Secka A."/>
            <person name="Antonio M."/>
            <person name="Oren A."/>
            <person name="Chaudhuri R.R."/>
            <person name="La Ragione R."/>
            <person name="Hildebrand F."/>
            <person name="Pallen M.J."/>
        </authorList>
    </citation>
    <scope>NUCLEOTIDE SEQUENCE</scope>
    <source>
        <strain evidence="3">ChiGjej1B1-98</strain>
    </source>
</reference>